<comment type="caution">
    <text evidence="4">The sequence shown here is derived from an EMBL/GenBank/DDBJ whole genome shotgun (WGS) entry which is preliminary data.</text>
</comment>
<dbReference type="Proteomes" id="UP001195903">
    <property type="component" value="Unassembled WGS sequence"/>
</dbReference>
<dbReference type="PROSITE" id="PS00671">
    <property type="entry name" value="D_2_HYDROXYACID_DH_3"/>
    <property type="match status" value="1"/>
</dbReference>
<evidence type="ECO:0000256" key="1">
    <source>
        <dbReference type="ARBA" id="ARBA00023002"/>
    </source>
</evidence>
<dbReference type="PANTHER" id="PTHR43333:SF1">
    <property type="entry name" value="D-ISOMER SPECIFIC 2-HYDROXYACID DEHYDROGENASE NAD-BINDING DOMAIN-CONTAINING PROTEIN"/>
    <property type="match status" value="1"/>
</dbReference>
<evidence type="ECO:0000259" key="3">
    <source>
        <dbReference type="Pfam" id="PF02826"/>
    </source>
</evidence>
<evidence type="ECO:0000313" key="5">
    <source>
        <dbReference type="Proteomes" id="UP001195903"/>
    </source>
</evidence>
<dbReference type="SUPFAM" id="SSF51735">
    <property type="entry name" value="NAD(P)-binding Rossmann-fold domains"/>
    <property type="match status" value="1"/>
</dbReference>
<dbReference type="Gene3D" id="3.40.50.720">
    <property type="entry name" value="NAD(P)-binding Rossmann-like Domain"/>
    <property type="match status" value="2"/>
</dbReference>
<dbReference type="CDD" id="cd05300">
    <property type="entry name" value="2-Hacid_dh_1"/>
    <property type="match status" value="1"/>
</dbReference>
<dbReference type="RefSeq" id="WP_214506013.1">
    <property type="nucleotide sequence ID" value="NZ_JAHEPS010000001.1"/>
</dbReference>
<gene>
    <name evidence="4" type="ORF">KJI95_04885</name>
</gene>
<keyword evidence="1" id="KW-0560">Oxidoreductase</keyword>
<keyword evidence="5" id="KW-1185">Reference proteome</keyword>
<evidence type="ECO:0000313" key="4">
    <source>
        <dbReference type="EMBL" id="MBT1443858.1"/>
    </source>
</evidence>
<accession>A0ABS5V1Q4</accession>
<dbReference type="PANTHER" id="PTHR43333">
    <property type="entry name" value="2-HACID_DH_C DOMAIN-CONTAINING PROTEIN"/>
    <property type="match status" value="1"/>
</dbReference>
<name>A0ABS5V1Q4_9GAMM</name>
<feature type="domain" description="D-isomer specific 2-hydroxyacid dehydrogenase NAD-binding" evidence="3">
    <location>
        <begin position="101"/>
        <end position="273"/>
    </location>
</feature>
<dbReference type="InterPro" id="IPR029753">
    <property type="entry name" value="D-isomer_DH_CS"/>
</dbReference>
<dbReference type="InterPro" id="IPR036291">
    <property type="entry name" value="NAD(P)-bd_dom_sf"/>
</dbReference>
<reference evidence="4 5" key="1">
    <citation type="submission" date="2021-05" db="EMBL/GenBank/DDBJ databases">
        <title>Shewanella sp. JM162201.</title>
        <authorList>
            <person name="Xu S."/>
            <person name="Li A."/>
        </authorList>
    </citation>
    <scope>NUCLEOTIDE SEQUENCE [LARGE SCALE GENOMIC DNA]</scope>
    <source>
        <strain evidence="4 5">JM162201</strain>
    </source>
</reference>
<organism evidence="4 5">
    <name type="scientific">Shewanella jiangmenensis</name>
    <dbReference type="NCBI Taxonomy" id="2837387"/>
    <lineage>
        <taxon>Bacteria</taxon>
        <taxon>Pseudomonadati</taxon>
        <taxon>Pseudomonadota</taxon>
        <taxon>Gammaproteobacteria</taxon>
        <taxon>Alteromonadales</taxon>
        <taxon>Shewanellaceae</taxon>
        <taxon>Shewanella</taxon>
    </lineage>
</organism>
<keyword evidence="2" id="KW-0520">NAD</keyword>
<sequence length="308" mass="34808">MRHKLLLLTRENDRYRNLLASCHLPELELLDDDPVNIRRADIWLAEPGLAAPLLGHADRLLWLQSTFAGVDLLVKPRQRRDYQLTNVRGIFGPLMSEYLFGYLLARQREHQLYKHQQQQKLWLPGNYKTLQGSELLLLGTGSIAKHLAQTAKHFGMQVTGINRAAKPTVGFDEVATLDALPSLIGRADAIASILPSTEQTRGALSREILAKMKPDAVLFNLGRGDVLDLDALEQQLRQNPEQQAVLDVFNQEPLPAEHPLWERENVIITPHIAAPSFPEQVAEIFTNNYHKFLGGEVLSHKVNFERGY</sequence>
<dbReference type="EMBL" id="JAHEPS010000001">
    <property type="protein sequence ID" value="MBT1443858.1"/>
    <property type="molecule type" value="Genomic_DNA"/>
</dbReference>
<protein>
    <submittedName>
        <fullName evidence="4">D-2-hydroxyacid dehydrogenase</fullName>
    </submittedName>
</protein>
<evidence type="ECO:0000256" key="2">
    <source>
        <dbReference type="ARBA" id="ARBA00023027"/>
    </source>
</evidence>
<dbReference type="InterPro" id="IPR006140">
    <property type="entry name" value="D-isomer_DH_NAD-bd"/>
</dbReference>
<dbReference type="Pfam" id="PF02826">
    <property type="entry name" value="2-Hacid_dh_C"/>
    <property type="match status" value="1"/>
</dbReference>
<proteinExistence type="predicted"/>